<organism evidence="5 6">
    <name type="scientific">Ophiocordyceps camponoti-floridani</name>
    <dbReference type="NCBI Taxonomy" id="2030778"/>
    <lineage>
        <taxon>Eukaryota</taxon>
        <taxon>Fungi</taxon>
        <taxon>Dikarya</taxon>
        <taxon>Ascomycota</taxon>
        <taxon>Pezizomycotina</taxon>
        <taxon>Sordariomycetes</taxon>
        <taxon>Hypocreomycetidae</taxon>
        <taxon>Hypocreales</taxon>
        <taxon>Ophiocordycipitaceae</taxon>
        <taxon>Ophiocordyceps</taxon>
    </lineage>
</organism>
<evidence type="ECO:0000256" key="2">
    <source>
        <dbReference type="ARBA" id="ARBA00022694"/>
    </source>
</evidence>
<protein>
    <submittedName>
        <fullName evidence="5">tRNA splicing endonuclease subunit</fullName>
    </submittedName>
</protein>
<dbReference type="OrthoDB" id="408683at2759"/>
<feature type="region of interest" description="Disordered" evidence="3">
    <location>
        <begin position="429"/>
        <end position="454"/>
    </location>
</feature>
<dbReference type="PANTHER" id="PTHR21027">
    <property type="entry name" value="TRNA-SPLICING ENDONUCLEASE SUBUNIT SEN54"/>
    <property type="match status" value="1"/>
</dbReference>
<dbReference type="EMBL" id="JAACLJ010000005">
    <property type="protein sequence ID" value="KAF4585636.1"/>
    <property type="molecule type" value="Genomic_DNA"/>
</dbReference>
<feature type="domain" description="tRNA-splicing endonuclease subunit Sen54 N-terminal" evidence="4">
    <location>
        <begin position="80"/>
        <end position="171"/>
    </location>
</feature>
<proteinExistence type="inferred from homology"/>
<dbReference type="GO" id="GO:0004519">
    <property type="term" value="F:endonuclease activity"/>
    <property type="evidence" value="ECO:0007669"/>
    <property type="project" value="UniProtKB-KW"/>
</dbReference>
<feature type="compositionally biased region" description="Basic and acidic residues" evidence="3">
    <location>
        <begin position="53"/>
        <end position="70"/>
    </location>
</feature>
<dbReference type="Proteomes" id="UP000562929">
    <property type="component" value="Unassembled WGS sequence"/>
</dbReference>
<keyword evidence="6" id="KW-1185">Reference proteome</keyword>
<keyword evidence="5" id="KW-0255">Endonuclease</keyword>
<keyword evidence="5" id="KW-0540">Nuclease</keyword>
<gene>
    <name evidence="5" type="ORF">GQ602_004941</name>
</gene>
<dbReference type="AlphaFoldDB" id="A0A8H4Q4U3"/>
<feature type="compositionally biased region" description="Acidic residues" evidence="3">
    <location>
        <begin position="20"/>
        <end position="29"/>
    </location>
</feature>
<dbReference type="PANTHER" id="PTHR21027:SF1">
    <property type="entry name" value="TRNA-SPLICING ENDONUCLEASE SUBUNIT SEN54"/>
    <property type="match status" value="1"/>
</dbReference>
<dbReference type="GO" id="GO:0000379">
    <property type="term" value="P:tRNA-type intron splice site recognition and cleavage"/>
    <property type="evidence" value="ECO:0007669"/>
    <property type="project" value="TreeGrafter"/>
</dbReference>
<name>A0A8H4Q4U3_9HYPO</name>
<comment type="caution">
    <text evidence="5">The sequence shown here is derived from an EMBL/GenBank/DDBJ whole genome shotgun (WGS) entry which is preliminary data.</text>
</comment>
<keyword evidence="5" id="KW-0378">Hydrolase</keyword>
<sequence>MAFDDDENLLVSNIAGGGAPEDEGPEDGLPDYQLFGSMSGKKKKNKLSSQSIRKGEKDFESHGTRSQEDALEASRKALEDVLSHTRIHRPETWVRGWYFPDWWSQQESDDGRDPWLRHRVVVVEHERGSWMKDIGRTATGSDKQLPGIGRLWLLPEEALYLVERGTLDLWWPDLSLGELLPAGKRPEPERIAIDNYDVGLPLSLEAAYALLIGYGSEKGMTSLAKYQVFTHLKRAGYHVLRAPPEAPPVTAYLRPTPSSSLWQWLFALLGRGIKTTRPSPSPVGPLVAPGIYRSYGDIYRQLELLPRHDPSGASVEHREAEEPFRVHFHVWKADGAPFSKKSPPPADFRIAVADNSDSGVPTLEQLDALFRSTPWDPPGETMRGPGRLYQRIRHGHRNVLIAIVDRGLVNFMRFGEAAFGEEKLFERFDGRGEGGRGGRGRSPRRPWEEEGAGAGTVERQLRELFAWLCG</sequence>
<feature type="region of interest" description="Disordered" evidence="3">
    <location>
        <begin position="1"/>
        <end position="70"/>
    </location>
</feature>
<dbReference type="Pfam" id="PF12928">
    <property type="entry name" value="tRNA_int_end_N2"/>
    <property type="match status" value="1"/>
</dbReference>
<evidence type="ECO:0000256" key="1">
    <source>
        <dbReference type="ARBA" id="ARBA00005736"/>
    </source>
</evidence>
<keyword evidence="2" id="KW-0819">tRNA processing</keyword>
<reference evidence="5 6" key="1">
    <citation type="journal article" date="2020" name="G3 (Bethesda)">
        <title>Genetic Underpinnings of Host Manipulation by Ophiocordyceps as Revealed by Comparative Transcriptomics.</title>
        <authorList>
            <person name="Will I."/>
            <person name="Das B."/>
            <person name="Trinh T."/>
            <person name="Brachmann A."/>
            <person name="Ohm R.A."/>
            <person name="de Bekker C."/>
        </authorList>
    </citation>
    <scope>NUCLEOTIDE SEQUENCE [LARGE SCALE GENOMIC DNA]</scope>
    <source>
        <strain evidence="5 6">EC05</strain>
    </source>
</reference>
<evidence type="ECO:0000313" key="5">
    <source>
        <dbReference type="EMBL" id="KAF4585636.1"/>
    </source>
</evidence>
<dbReference type="InterPro" id="IPR024336">
    <property type="entry name" value="tRNA_splic_suSen54_N"/>
</dbReference>
<comment type="similarity">
    <text evidence="1">Belongs to the SEN54 family.</text>
</comment>
<evidence type="ECO:0000259" key="4">
    <source>
        <dbReference type="Pfam" id="PF12928"/>
    </source>
</evidence>
<dbReference type="InterPro" id="IPR024337">
    <property type="entry name" value="tRNA_splic_suSen54"/>
</dbReference>
<accession>A0A8H4Q4U3</accession>
<evidence type="ECO:0000313" key="6">
    <source>
        <dbReference type="Proteomes" id="UP000562929"/>
    </source>
</evidence>
<evidence type="ECO:0000256" key="3">
    <source>
        <dbReference type="SAM" id="MobiDB-lite"/>
    </source>
</evidence>
<dbReference type="GO" id="GO:0000214">
    <property type="term" value="C:tRNA-intron endonuclease complex"/>
    <property type="evidence" value="ECO:0007669"/>
    <property type="project" value="TreeGrafter"/>
</dbReference>